<evidence type="ECO:0000313" key="5">
    <source>
        <dbReference type="Proteomes" id="UP000008792"/>
    </source>
</evidence>
<gene>
    <name evidence="4" type="primary">Dvir\GJ23885</name>
    <name evidence="4" type="ORF">Dvir_GJ23885</name>
</gene>
<dbReference type="InParanoid" id="B4LYH2"/>
<dbReference type="OrthoDB" id="17536at2759"/>
<dbReference type="HOGENOM" id="CLU_1134362_0_0_1"/>
<evidence type="ECO:0000256" key="2">
    <source>
        <dbReference type="ARBA" id="ARBA00019180"/>
    </source>
</evidence>
<dbReference type="GO" id="GO:0080129">
    <property type="term" value="P:proteasome core complex assembly"/>
    <property type="evidence" value="ECO:0007669"/>
    <property type="project" value="TreeGrafter"/>
</dbReference>
<keyword evidence="5" id="KW-1185">Reference proteome</keyword>
<dbReference type="STRING" id="7244.B4LYH2"/>
<dbReference type="FunCoup" id="B4LYH2">
    <property type="interactions" value="86"/>
</dbReference>
<dbReference type="eggNOG" id="ENOG502RTHT">
    <property type="taxonomic scope" value="Eukaryota"/>
</dbReference>
<dbReference type="InterPro" id="IPR016565">
    <property type="entry name" value="Proteasome_assmbl_chp_1"/>
</dbReference>
<name>B4LYH2_DROVI</name>
<evidence type="ECO:0000256" key="1">
    <source>
        <dbReference type="ARBA" id="ARBA00005261"/>
    </source>
</evidence>
<dbReference type="EMBL" id="CH940650">
    <property type="protein sequence ID" value="EDW66968.1"/>
    <property type="molecule type" value="Genomic_DNA"/>
</dbReference>
<evidence type="ECO:0000313" key="4">
    <source>
        <dbReference type="EMBL" id="EDW66968.1"/>
    </source>
</evidence>
<evidence type="ECO:0000256" key="3">
    <source>
        <dbReference type="ARBA" id="ARBA00023186"/>
    </source>
</evidence>
<dbReference type="Proteomes" id="UP000008792">
    <property type="component" value="Unassembled WGS sequence"/>
</dbReference>
<dbReference type="PhylomeDB" id="B4LYH2"/>
<protein>
    <recommendedName>
        <fullName evidence="2">Proteasome assembly chaperone 1</fullName>
    </recommendedName>
</protein>
<dbReference type="GO" id="GO:0070628">
    <property type="term" value="F:proteasome binding"/>
    <property type="evidence" value="ECO:0007669"/>
    <property type="project" value="TreeGrafter"/>
</dbReference>
<proteinExistence type="inferred from homology"/>
<dbReference type="GO" id="GO:0005783">
    <property type="term" value="C:endoplasmic reticulum"/>
    <property type="evidence" value="ECO:0007669"/>
    <property type="project" value="InterPro"/>
</dbReference>
<keyword evidence="3" id="KW-0143">Chaperone</keyword>
<dbReference type="PANTHER" id="PTHR15069">
    <property type="entry name" value="PROTEASOME ASSEMBLY CHAPERONE 1"/>
    <property type="match status" value="1"/>
</dbReference>
<sequence length="235" mass="25523">MSCPGFGEVNIPSSRAFWDDCEEDEFDSIEPATKSQLKFAVGADESPFASDLFVLVEGPHIKEFCSGALLQDAKPICDIPAKTSSLHWNASKGQLLAALEEDLTSSGEVTELLIPYAQLAKRVLTITIKPKIEYKSEVIGRYSGHVAIVHSVGGKGDDKAVTELEAPNFIAGVAAGIASWRNQMELPASSYVIYTDKLPLDVIAAQPVLKLMQKLGVPCTERYIPPAKDTSYLYM</sequence>
<dbReference type="KEGG" id="dvi:6630504"/>
<dbReference type="AlphaFoldDB" id="B4LYH2"/>
<reference evidence="4 5" key="1">
    <citation type="journal article" date="2007" name="Nature">
        <title>Evolution of genes and genomes on the Drosophila phylogeny.</title>
        <authorList>
            <consortium name="Drosophila 12 Genomes Consortium"/>
            <person name="Clark A.G."/>
            <person name="Eisen M.B."/>
            <person name="Smith D.R."/>
            <person name="Bergman C.M."/>
            <person name="Oliver B."/>
            <person name="Markow T.A."/>
            <person name="Kaufman T.C."/>
            <person name="Kellis M."/>
            <person name="Gelbart W."/>
            <person name="Iyer V.N."/>
            <person name="Pollard D.A."/>
            <person name="Sackton T.B."/>
            <person name="Larracuente A.M."/>
            <person name="Singh N.D."/>
            <person name="Abad J.P."/>
            <person name="Abt D.N."/>
            <person name="Adryan B."/>
            <person name="Aguade M."/>
            <person name="Akashi H."/>
            <person name="Anderson W.W."/>
            <person name="Aquadro C.F."/>
            <person name="Ardell D.H."/>
            <person name="Arguello R."/>
            <person name="Artieri C.G."/>
            <person name="Barbash D.A."/>
            <person name="Barker D."/>
            <person name="Barsanti P."/>
            <person name="Batterham P."/>
            <person name="Batzoglou S."/>
            <person name="Begun D."/>
            <person name="Bhutkar A."/>
            <person name="Blanco E."/>
            <person name="Bosak S.A."/>
            <person name="Bradley R.K."/>
            <person name="Brand A.D."/>
            <person name="Brent M.R."/>
            <person name="Brooks A.N."/>
            <person name="Brown R.H."/>
            <person name="Butlin R.K."/>
            <person name="Caggese C."/>
            <person name="Calvi B.R."/>
            <person name="Bernardo de Carvalho A."/>
            <person name="Caspi A."/>
            <person name="Castrezana S."/>
            <person name="Celniker S.E."/>
            <person name="Chang J.L."/>
            <person name="Chapple C."/>
            <person name="Chatterji S."/>
            <person name="Chinwalla A."/>
            <person name="Civetta A."/>
            <person name="Clifton S.W."/>
            <person name="Comeron J.M."/>
            <person name="Costello J.C."/>
            <person name="Coyne J.A."/>
            <person name="Daub J."/>
            <person name="David R.G."/>
            <person name="Delcher A.L."/>
            <person name="Delehaunty K."/>
            <person name="Do C.B."/>
            <person name="Ebling H."/>
            <person name="Edwards K."/>
            <person name="Eickbush T."/>
            <person name="Evans J.D."/>
            <person name="Filipski A."/>
            <person name="Findeiss S."/>
            <person name="Freyhult E."/>
            <person name="Fulton L."/>
            <person name="Fulton R."/>
            <person name="Garcia A.C."/>
            <person name="Gardiner A."/>
            <person name="Garfield D.A."/>
            <person name="Garvin B.E."/>
            <person name="Gibson G."/>
            <person name="Gilbert D."/>
            <person name="Gnerre S."/>
            <person name="Godfrey J."/>
            <person name="Good R."/>
            <person name="Gotea V."/>
            <person name="Gravely B."/>
            <person name="Greenberg A.J."/>
            <person name="Griffiths-Jones S."/>
            <person name="Gross S."/>
            <person name="Guigo R."/>
            <person name="Gustafson E.A."/>
            <person name="Haerty W."/>
            <person name="Hahn M.W."/>
            <person name="Halligan D.L."/>
            <person name="Halpern A.L."/>
            <person name="Halter G.M."/>
            <person name="Han M.V."/>
            <person name="Heger A."/>
            <person name="Hillier L."/>
            <person name="Hinrichs A.S."/>
            <person name="Holmes I."/>
            <person name="Hoskins R.A."/>
            <person name="Hubisz M.J."/>
            <person name="Hultmark D."/>
            <person name="Huntley M.A."/>
            <person name="Jaffe D.B."/>
            <person name="Jagadeeshan S."/>
            <person name="Jeck W.R."/>
            <person name="Johnson J."/>
            <person name="Jones C.D."/>
            <person name="Jordan W.C."/>
            <person name="Karpen G.H."/>
            <person name="Kataoka E."/>
            <person name="Keightley P.D."/>
            <person name="Kheradpour P."/>
            <person name="Kirkness E.F."/>
            <person name="Koerich L.B."/>
            <person name="Kristiansen K."/>
            <person name="Kudrna D."/>
            <person name="Kulathinal R.J."/>
            <person name="Kumar S."/>
            <person name="Kwok R."/>
            <person name="Lander E."/>
            <person name="Langley C.H."/>
            <person name="Lapoint R."/>
            <person name="Lazzaro B.P."/>
            <person name="Lee S.J."/>
            <person name="Levesque L."/>
            <person name="Li R."/>
            <person name="Lin C.F."/>
            <person name="Lin M.F."/>
            <person name="Lindblad-Toh K."/>
            <person name="Llopart A."/>
            <person name="Long M."/>
            <person name="Low L."/>
            <person name="Lozovsky E."/>
            <person name="Lu J."/>
            <person name="Luo M."/>
            <person name="Machado C.A."/>
            <person name="Makalowski W."/>
            <person name="Marzo M."/>
            <person name="Matsuda M."/>
            <person name="Matzkin L."/>
            <person name="McAllister B."/>
            <person name="McBride C.S."/>
            <person name="McKernan B."/>
            <person name="McKernan K."/>
            <person name="Mendez-Lago M."/>
            <person name="Minx P."/>
            <person name="Mollenhauer M.U."/>
            <person name="Montooth K."/>
            <person name="Mount S.M."/>
            <person name="Mu X."/>
            <person name="Myers E."/>
            <person name="Negre B."/>
            <person name="Newfeld S."/>
            <person name="Nielsen R."/>
            <person name="Noor M.A."/>
            <person name="O'Grady P."/>
            <person name="Pachter L."/>
            <person name="Papaceit M."/>
            <person name="Parisi M.J."/>
            <person name="Parisi M."/>
            <person name="Parts L."/>
            <person name="Pedersen J.S."/>
            <person name="Pesole G."/>
            <person name="Phillippy A.M."/>
            <person name="Ponting C.P."/>
            <person name="Pop M."/>
            <person name="Porcelli D."/>
            <person name="Powell J.R."/>
            <person name="Prohaska S."/>
            <person name="Pruitt K."/>
            <person name="Puig M."/>
            <person name="Quesneville H."/>
            <person name="Ram K.R."/>
            <person name="Rand D."/>
            <person name="Rasmussen M.D."/>
            <person name="Reed L.K."/>
            <person name="Reenan R."/>
            <person name="Reily A."/>
            <person name="Remington K.A."/>
            <person name="Rieger T.T."/>
            <person name="Ritchie M.G."/>
            <person name="Robin C."/>
            <person name="Rogers Y.H."/>
            <person name="Rohde C."/>
            <person name="Rozas J."/>
            <person name="Rubenfield M.J."/>
            <person name="Ruiz A."/>
            <person name="Russo S."/>
            <person name="Salzberg S.L."/>
            <person name="Sanchez-Gracia A."/>
            <person name="Saranga D.J."/>
            <person name="Sato H."/>
            <person name="Schaeffer S.W."/>
            <person name="Schatz M.C."/>
            <person name="Schlenke T."/>
            <person name="Schwartz R."/>
            <person name="Segarra C."/>
            <person name="Singh R.S."/>
            <person name="Sirot L."/>
            <person name="Sirota M."/>
            <person name="Sisneros N.B."/>
            <person name="Smith C.D."/>
            <person name="Smith T.F."/>
            <person name="Spieth J."/>
            <person name="Stage D.E."/>
            <person name="Stark A."/>
            <person name="Stephan W."/>
            <person name="Strausberg R.L."/>
            <person name="Strempel S."/>
            <person name="Sturgill D."/>
            <person name="Sutton G."/>
            <person name="Sutton G.G."/>
            <person name="Tao W."/>
            <person name="Teichmann S."/>
            <person name="Tobari Y.N."/>
            <person name="Tomimura Y."/>
            <person name="Tsolas J.M."/>
            <person name="Valente V.L."/>
            <person name="Venter E."/>
            <person name="Venter J.C."/>
            <person name="Vicario S."/>
            <person name="Vieira F.G."/>
            <person name="Vilella A.J."/>
            <person name="Villasante A."/>
            <person name="Walenz B."/>
            <person name="Wang J."/>
            <person name="Wasserman M."/>
            <person name="Watts T."/>
            <person name="Wilson D."/>
            <person name="Wilson R.K."/>
            <person name="Wing R.A."/>
            <person name="Wolfner M.F."/>
            <person name="Wong A."/>
            <person name="Wong G.K."/>
            <person name="Wu C.I."/>
            <person name="Wu G."/>
            <person name="Yamamoto D."/>
            <person name="Yang H.P."/>
            <person name="Yang S.P."/>
            <person name="Yorke J.A."/>
            <person name="Yoshida K."/>
            <person name="Zdobnov E."/>
            <person name="Zhang P."/>
            <person name="Zhang Y."/>
            <person name="Zimin A.V."/>
            <person name="Baldwin J."/>
            <person name="Abdouelleil A."/>
            <person name="Abdulkadir J."/>
            <person name="Abebe A."/>
            <person name="Abera B."/>
            <person name="Abreu J."/>
            <person name="Acer S.C."/>
            <person name="Aftuck L."/>
            <person name="Alexander A."/>
            <person name="An P."/>
            <person name="Anderson E."/>
            <person name="Anderson S."/>
            <person name="Arachi H."/>
            <person name="Azer M."/>
            <person name="Bachantsang P."/>
            <person name="Barry A."/>
            <person name="Bayul T."/>
            <person name="Berlin A."/>
            <person name="Bessette D."/>
            <person name="Bloom T."/>
            <person name="Blye J."/>
            <person name="Boguslavskiy L."/>
            <person name="Bonnet C."/>
            <person name="Boukhgalter B."/>
            <person name="Bourzgui I."/>
            <person name="Brown A."/>
            <person name="Cahill P."/>
            <person name="Channer S."/>
            <person name="Cheshatsang Y."/>
            <person name="Chuda L."/>
            <person name="Citroen M."/>
            <person name="Collymore A."/>
            <person name="Cooke P."/>
            <person name="Costello M."/>
            <person name="D'Aco K."/>
            <person name="Daza R."/>
            <person name="De Haan G."/>
            <person name="DeGray S."/>
            <person name="DeMaso C."/>
            <person name="Dhargay N."/>
            <person name="Dooley K."/>
            <person name="Dooley E."/>
            <person name="Doricent M."/>
            <person name="Dorje P."/>
            <person name="Dorjee K."/>
            <person name="Dupes A."/>
            <person name="Elong R."/>
            <person name="Falk J."/>
            <person name="Farina A."/>
            <person name="Faro S."/>
            <person name="Ferguson D."/>
            <person name="Fisher S."/>
            <person name="Foley C.D."/>
            <person name="Franke A."/>
            <person name="Friedrich D."/>
            <person name="Gadbois L."/>
            <person name="Gearin G."/>
            <person name="Gearin C.R."/>
            <person name="Giannoukos G."/>
            <person name="Goode T."/>
            <person name="Graham J."/>
            <person name="Grandbois E."/>
            <person name="Grewal S."/>
            <person name="Gyaltsen K."/>
            <person name="Hafez N."/>
            <person name="Hagos B."/>
            <person name="Hall J."/>
            <person name="Henson C."/>
            <person name="Hollinger A."/>
            <person name="Honan T."/>
            <person name="Huard M.D."/>
            <person name="Hughes L."/>
            <person name="Hurhula B."/>
            <person name="Husby M.E."/>
            <person name="Kamat A."/>
            <person name="Kanga B."/>
            <person name="Kashin S."/>
            <person name="Khazanovich D."/>
            <person name="Kisner P."/>
            <person name="Lance K."/>
            <person name="Lara M."/>
            <person name="Lee W."/>
            <person name="Lennon N."/>
            <person name="Letendre F."/>
            <person name="LeVine R."/>
            <person name="Lipovsky A."/>
            <person name="Liu X."/>
            <person name="Liu J."/>
            <person name="Liu S."/>
            <person name="Lokyitsang T."/>
            <person name="Lokyitsang Y."/>
            <person name="Lubonja R."/>
            <person name="Lui A."/>
            <person name="MacDonald P."/>
            <person name="Magnisalis V."/>
            <person name="Maru K."/>
            <person name="Matthews C."/>
            <person name="McCusker W."/>
            <person name="McDonough S."/>
            <person name="Mehta T."/>
            <person name="Meldrim J."/>
            <person name="Meneus L."/>
            <person name="Mihai O."/>
            <person name="Mihalev A."/>
            <person name="Mihova T."/>
            <person name="Mittelman R."/>
            <person name="Mlenga V."/>
            <person name="Montmayeur A."/>
            <person name="Mulrain L."/>
            <person name="Navidi A."/>
            <person name="Naylor J."/>
            <person name="Negash T."/>
            <person name="Nguyen T."/>
            <person name="Nguyen N."/>
            <person name="Nicol R."/>
            <person name="Norbu C."/>
            <person name="Norbu N."/>
            <person name="Novod N."/>
            <person name="O'Neill B."/>
            <person name="Osman S."/>
            <person name="Markiewicz E."/>
            <person name="Oyono O.L."/>
            <person name="Patti C."/>
            <person name="Phunkhang P."/>
            <person name="Pierre F."/>
            <person name="Priest M."/>
            <person name="Raghuraman S."/>
            <person name="Rege F."/>
            <person name="Reyes R."/>
            <person name="Rise C."/>
            <person name="Rogov P."/>
            <person name="Ross K."/>
            <person name="Ryan E."/>
            <person name="Settipalli S."/>
            <person name="Shea T."/>
            <person name="Sherpa N."/>
            <person name="Shi L."/>
            <person name="Shih D."/>
            <person name="Sparrow T."/>
            <person name="Spaulding J."/>
            <person name="Stalker J."/>
            <person name="Stange-Thomann N."/>
            <person name="Stavropoulos S."/>
            <person name="Stone C."/>
            <person name="Strader C."/>
            <person name="Tesfaye S."/>
            <person name="Thomson T."/>
            <person name="Thoulutsang Y."/>
            <person name="Thoulutsang D."/>
            <person name="Topham K."/>
            <person name="Topping I."/>
            <person name="Tsamla T."/>
            <person name="Vassiliev H."/>
            <person name="Vo A."/>
            <person name="Wangchuk T."/>
            <person name="Wangdi T."/>
            <person name="Weiand M."/>
            <person name="Wilkinson J."/>
            <person name="Wilson A."/>
            <person name="Yadav S."/>
            <person name="Young G."/>
            <person name="Yu Q."/>
            <person name="Zembek L."/>
            <person name="Zhong D."/>
            <person name="Zimmer A."/>
            <person name="Zwirko Z."/>
            <person name="Jaffe D.B."/>
            <person name="Alvarez P."/>
            <person name="Brockman W."/>
            <person name="Butler J."/>
            <person name="Chin C."/>
            <person name="Gnerre S."/>
            <person name="Grabherr M."/>
            <person name="Kleber M."/>
            <person name="Mauceli E."/>
            <person name="MacCallum I."/>
        </authorList>
    </citation>
    <scope>NUCLEOTIDE SEQUENCE [LARGE SCALE GENOMIC DNA]</scope>
    <source>
        <strain evidence="5">Tucson 15010-1051.87</strain>
    </source>
</reference>
<accession>B4LYH2</accession>
<organism evidence="4 5">
    <name type="scientific">Drosophila virilis</name>
    <name type="common">Fruit fly</name>
    <dbReference type="NCBI Taxonomy" id="7244"/>
    <lineage>
        <taxon>Eukaryota</taxon>
        <taxon>Metazoa</taxon>
        <taxon>Ecdysozoa</taxon>
        <taxon>Arthropoda</taxon>
        <taxon>Hexapoda</taxon>
        <taxon>Insecta</taxon>
        <taxon>Pterygota</taxon>
        <taxon>Neoptera</taxon>
        <taxon>Endopterygota</taxon>
        <taxon>Diptera</taxon>
        <taxon>Brachycera</taxon>
        <taxon>Muscomorpha</taxon>
        <taxon>Ephydroidea</taxon>
        <taxon>Drosophilidae</taxon>
        <taxon>Drosophila</taxon>
    </lineage>
</organism>
<dbReference type="PANTHER" id="PTHR15069:SF1">
    <property type="entry name" value="PROTEASOME ASSEMBLY CHAPERONE 1"/>
    <property type="match status" value="1"/>
</dbReference>
<comment type="similarity">
    <text evidence="1">Belongs to the PSMG1 family.</text>
</comment>
<dbReference type="OMA" id="ENSYLYM"/>